<feature type="compositionally biased region" description="Polar residues" evidence="9">
    <location>
        <begin position="240"/>
        <end position="251"/>
    </location>
</feature>
<dbReference type="PROSITE" id="PS50240">
    <property type="entry name" value="TRYPSIN_DOM"/>
    <property type="match status" value="2"/>
</dbReference>
<feature type="non-terminal residue" evidence="11">
    <location>
        <position position="1"/>
    </location>
</feature>
<dbReference type="InterPro" id="IPR050127">
    <property type="entry name" value="Serine_Proteases_S1"/>
</dbReference>
<proteinExistence type="inferred from homology"/>
<evidence type="ECO:0000256" key="9">
    <source>
        <dbReference type="SAM" id="MobiDB-lite"/>
    </source>
</evidence>
<dbReference type="PRINTS" id="PR00722">
    <property type="entry name" value="CHYMOTRYPSIN"/>
</dbReference>
<dbReference type="PANTHER" id="PTHR24264:SF54">
    <property type="entry name" value="PEPTIDASE S1 DOMAIN-CONTAINING PROTEIN"/>
    <property type="match status" value="1"/>
</dbReference>
<dbReference type="Gene3D" id="2.40.10.10">
    <property type="entry name" value="Trypsin-like serine proteases"/>
    <property type="match status" value="3"/>
</dbReference>
<accession>A0A067RHT4</accession>
<keyword evidence="4 8" id="KW-0720">Serine protease</keyword>
<feature type="domain" description="Peptidase S1" evidence="10">
    <location>
        <begin position="291"/>
        <end position="540"/>
    </location>
</feature>
<dbReference type="Proteomes" id="UP000027135">
    <property type="component" value="Unassembled WGS sequence"/>
</dbReference>
<dbReference type="PROSITE" id="PS00135">
    <property type="entry name" value="TRYPSIN_SER"/>
    <property type="match status" value="2"/>
</dbReference>
<evidence type="ECO:0000256" key="4">
    <source>
        <dbReference type="ARBA" id="ARBA00022825"/>
    </source>
</evidence>
<organism evidence="11 12">
    <name type="scientific">Zootermopsis nevadensis</name>
    <name type="common">Dampwood termite</name>
    <dbReference type="NCBI Taxonomy" id="136037"/>
    <lineage>
        <taxon>Eukaryota</taxon>
        <taxon>Metazoa</taxon>
        <taxon>Ecdysozoa</taxon>
        <taxon>Arthropoda</taxon>
        <taxon>Hexapoda</taxon>
        <taxon>Insecta</taxon>
        <taxon>Pterygota</taxon>
        <taxon>Neoptera</taxon>
        <taxon>Polyneoptera</taxon>
        <taxon>Dictyoptera</taxon>
        <taxon>Blattodea</taxon>
        <taxon>Blattoidea</taxon>
        <taxon>Termitoidae</taxon>
        <taxon>Termopsidae</taxon>
        <taxon>Zootermopsis</taxon>
    </lineage>
</organism>
<dbReference type="GO" id="GO:0005615">
    <property type="term" value="C:extracellular space"/>
    <property type="evidence" value="ECO:0007669"/>
    <property type="project" value="TreeGrafter"/>
</dbReference>
<evidence type="ECO:0000256" key="3">
    <source>
        <dbReference type="ARBA" id="ARBA00022801"/>
    </source>
</evidence>
<dbReference type="EMBL" id="KK852672">
    <property type="protein sequence ID" value="KDR18777.1"/>
    <property type="molecule type" value="Genomic_DNA"/>
</dbReference>
<sequence>AKWVRLGELNLEENDEDSKPKDFNIVEIIPHPDYKPPSKYHDIALFKLREKVVFDAYIRPACLQVEKDFKDTKGIAIGYGRMDYASDAQSKELMKVILDFVTNDDCSTYYKNDVGGKQIPKGLIDAQMCSGVLEGGKDTCQGDSGGPLQVVLDNPYCMYSVVGVTSFGKFCGFKNSPAVYTRVSPGTCKNIDRCQIAKDELKRGNVPSICGFEARVPIVCCPSVQPISTEPTRSPPTAPVTPTQENTSGGKSKQKCKEYSSFVYTKDGVTVLVPGYESKKVSQCVAGKTLIIGGVEAEPKEFPHMAAIGYGAKNQVSWACGGTLISERFILTAAHCVSSADWGLAKWVRLGDLNLRSTDDKTRTQDFSIAQIFRHPGYAKPAHYNDIGLLKLDRDVKFDGYVRPACLHVEQDIPTKMPEAIGWGLTDWIGSKGSDVLLKVGLNFVNPEICNDTFGPLIGGRELRVGITADSMLCVGDLNGGKDTCKGDSGGPLHIRLSEPYCMFDVMGITSFGTICGSKNAPAVYTRVSHYVPWIESIVWS</sequence>
<evidence type="ECO:0000256" key="6">
    <source>
        <dbReference type="ARBA" id="ARBA00023180"/>
    </source>
</evidence>
<feature type="domain" description="Peptidase S1" evidence="10">
    <location>
        <begin position="1"/>
        <end position="184"/>
    </location>
</feature>
<keyword evidence="6" id="KW-0325">Glycoprotein</keyword>
<dbReference type="OMA" id="WIETIVW"/>
<dbReference type="InterPro" id="IPR043504">
    <property type="entry name" value="Peptidase_S1_PA_chymotrypsin"/>
</dbReference>
<dbReference type="InterPro" id="IPR033116">
    <property type="entry name" value="TRYPSIN_SER"/>
</dbReference>
<evidence type="ECO:0000256" key="1">
    <source>
        <dbReference type="ARBA" id="ARBA00022670"/>
    </source>
</evidence>
<keyword evidence="1 8" id="KW-0645">Protease</keyword>
<keyword evidence="2" id="KW-0732">Signal</keyword>
<dbReference type="InterPro" id="IPR018114">
    <property type="entry name" value="TRYPSIN_HIS"/>
</dbReference>
<name>A0A067RHT4_ZOONE</name>
<dbReference type="InterPro" id="IPR001254">
    <property type="entry name" value="Trypsin_dom"/>
</dbReference>
<dbReference type="SMART" id="SM00020">
    <property type="entry name" value="Tryp_SPc"/>
    <property type="match status" value="2"/>
</dbReference>
<dbReference type="AlphaFoldDB" id="A0A067RHT4"/>
<dbReference type="InterPro" id="IPR022700">
    <property type="entry name" value="CLIP"/>
</dbReference>
<dbReference type="Pfam" id="PF00089">
    <property type="entry name" value="Trypsin"/>
    <property type="match status" value="2"/>
</dbReference>
<dbReference type="CDD" id="cd00190">
    <property type="entry name" value="Tryp_SPc"/>
    <property type="match status" value="2"/>
</dbReference>
<dbReference type="STRING" id="136037.A0A067RHT4"/>
<dbReference type="InterPro" id="IPR009003">
    <property type="entry name" value="Peptidase_S1_PA"/>
</dbReference>
<dbReference type="SUPFAM" id="SSF50494">
    <property type="entry name" value="Trypsin-like serine proteases"/>
    <property type="match status" value="2"/>
</dbReference>
<evidence type="ECO:0000259" key="10">
    <source>
        <dbReference type="PROSITE" id="PS50240"/>
    </source>
</evidence>
<dbReference type="GO" id="GO:0006508">
    <property type="term" value="P:proteolysis"/>
    <property type="evidence" value="ECO:0007669"/>
    <property type="project" value="UniProtKB-KW"/>
</dbReference>
<gene>
    <name evidence="11" type="ORF">L798_06457</name>
</gene>
<evidence type="ECO:0000313" key="12">
    <source>
        <dbReference type="Proteomes" id="UP000027135"/>
    </source>
</evidence>
<dbReference type="FunFam" id="2.40.10.10:FF:000028">
    <property type="entry name" value="Serine protease easter"/>
    <property type="match status" value="1"/>
</dbReference>
<dbReference type="eggNOG" id="KOG3627">
    <property type="taxonomic scope" value="Eukaryota"/>
</dbReference>
<evidence type="ECO:0000256" key="8">
    <source>
        <dbReference type="RuleBase" id="RU363034"/>
    </source>
</evidence>
<keyword evidence="12" id="KW-1185">Reference proteome</keyword>
<dbReference type="PROSITE" id="PS00134">
    <property type="entry name" value="TRYPSIN_HIS"/>
    <property type="match status" value="1"/>
</dbReference>
<comment type="similarity">
    <text evidence="7">Belongs to the peptidase S1 family. CLIP subfamily.</text>
</comment>
<dbReference type="SMART" id="SM00680">
    <property type="entry name" value="CLIP"/>
    <property type="match status" value="1"/>
</dbReference>
<dbReference type="GO" id="GO:0004252">
    <property type="term" value="F:serine-type endopeptidase activity"/>
    <property type="evidence" value="ECO:0007669"/>
    <property type="project" value="InterPro"/>
</dbReference>
<keyword evidence="5" id="KW-1015">Disulfide bond</keyword>
<dbReference type="InterPro" id="IPR001314">
    <property type="entry name" value="Peptidase_S1A"/>
</dbReference>
<dbReference type="InParanoid" id="A0A067RHT4"/>
<evidence type="ECO:0000256" key="2">
    <source>
        <dbReference type="ARBA" id="ARBA00022729"/>
    </source>
</evidence>
<evidence type="ECO:0000313" key="11">
    <source>
        <dbReference type="EMBL" id="KDR18777.1"/>
    </source>
</evidence>
<dbReference type="PANTHER" id="PTHR24264">
    <property type="entry name" value="TRYPSIN-RELATED"/>
    <property type="match status" value="1"/>
</dbReference>
<keyword evidence="3 8" id="KW-0378">Hydrolase</keyword>
<reference evidence="11 12" key="1">
    <citation type="journal article" date="2014" name="Nat. Commun.">
        <title>Molecular traces of alternative social organization in a termite genome.</title>
        <authorList>
            <person name="Terrapon N."/>
            <person name="Li C."/>
            <person name="Robertson H.M."/>
            <person name="Ji L."/>
            <person name="Meng X."/>
            <person name="Booth W."/>
            <person name="Chen Z."/>
            <person name="Childers C.P."/>
            <person name="Glastad K.M."/>
            <person name="Gokhale K."/>
            <person name="Gowin J."/>
            <person name="Gronenberg W."/>
            <person name="Hermansen R.A."/>
            <person name="Hu H."/>
            <person name="Hunt B.G."/>
            <person name="Huylmans A.K."/>
            <person name="Khalil S.M."/>
            <person name="Mitchell R.D."/>
            <person name="Munoz-Torres M.C."/>
            <person name="Mustard J.A."/>
            <person name="Pan H."/>
            <person name="Reese J.T."/>
            <person name="Scharf M.E."/>
            <person name="Sun F."/>
            <person name="Vogel H."/>
            <person name="Xiao J."/>
            <person name="Yang W."/>
            <person name="Yang Z."/>
            <person name="Yang Z."/>
            <person name="Zhou J."/>
            <person name="Zhu J."/>
            <person name="Brent C.S."/>
            <person name="Elsik C.G."/>
            <person name="Goodisman M.A."/>
            <person name="Liberles D.A."/>
            <person name="Roe R.M."/>
            <person name="Vargo E.L."/>
            <person name="Vilcinskas A."/>
            <person name="Wang J."/>
            <person name="Bornberg-Bauer E."/>
            <person name="Korb J."/>
            <person name="Zhang G."/>
            <person name="Liebig J."/>
        </authorList>
    </citation>
    <scope>NUCLEOTIDE SEQUENCE [LARGE SCALE GENOMIC DNA]</scope>
    <source>
        <tissue evidence="11">Whole organism</tissue>
    </source>
</reference>
<feature type="region of interest" description="Disordered" evidence="9">
    <location>
        <begin position="227"/>
        <end position="253"/>
    </location>
</feature>
<evidence type="ECO:0000256" key="5">
    <source>
        <dbReference type="ARBA" id="ARBA00023157"/>
    </source>
</evidence>
<evidence type="ECO:0000256" key="7">
    <source>
        <dbReference type="ARBA" id="ARBA00024195"/>
    </source>
</evidence>
<protein>
    <submittedName>
        <fullName evidence="11">Serine protease snake</fullName>
    </submittedName>
</protein>